<keyword evidence="4" id="KW-0328">Glycosyltransferase</keyword>
<dbReference type="Proteomes" id="UP000758856">
    <property type="component" value="Unassembled WGS sequence"/>
</dbReference>
<dbReference type="Pfam" id="PF13393">
    <property type="entry name" value="tRNA-synt_His"/>
    <property type="match status" value="2"/>
</dbReference>
<dbReference type="Proteomes" id="UP001143400">
    <property type="component" value="Unassembled WGS sequence"/>
</dbReference>
<dbReference type="EMBL" id="BSFF01000003">
    <property type="protein sequence ID" value="GLK56510.1"/>
    <property type="molecule type" value="Genomic_DNA"/>
</dbReference>
<dbReference type="SUPFAM" id="SSF55681">
    <property type="entry name" value="Class II aaRS and biotin synthetases"/>
    <property type="match status" value="1"/>
</dbReference>
<reference evidence="4" key="3">
    <citation type="submission" date="2023-01" db="EMBL/GenBank/DDBJ databases">
        <authorList>
            <person name="Sun Q."/>
            <person name="Evtushenko L."/>
        </authorList>
    </citation>
    <scope>NUCLEOTIDE SEQUENCE</scope>
    <source>
        <strain evidence="4">VKM B-1606</strain>
    </source>
</reference>
<feature type="binding site" evidence="2">
    <location>
        <position position="91"/>
    </location>
    <ligand>
        <name>L-histidine</name>
        <dbReference type="ChEBI" id="CHEBI:57595"/>
    </ligand>
</feature>
<feature type="domain" description="Class II Histidinyl-tRNA synthetase (HisRS)-like catalytic core" evidence="3">
    <location>
        <begin position="238"/>
        <end position="358"/>
    </location>
</feature>
<gene>
    <name evidence="4" type="primary">hisZ</name>
    <name evidence="4" type="ORF">GCM10008170_25290</name>
    <name evidence="5" type="ORF">JOD31_002543</name>
</gene>
<reference evidence="4" key="1">
    <citation type="journal article" date="2014" name="Int. J. Syst. Evol. Microbiol.">
        <title>Complete genome sequence of Corynebacterium casei LMG S-19264T (=DSM 44701T), isolated from a smear-ripened cheese.</title>
        <authorList>
            <consortium name="US DOE Joint Genome Institute (JGI-PGF)"/>
            <person name="Walter F."/>
            <person name="Albersmeier A."/>
            <person name="Kalinowski J."/>
            <person name="Ruckert C."/>
        </authorList>
    </citation>
    <scope>NUCLEOTIDE SEQUENCE</scope>
    <source>
        <strain evidence="4">VKM B-1606</strain>
    </source>
</reference>
<dbReference type="PIRSF" id="PIRSF001549">
    <property type="entry name" value="His-tRNA_synth"/>
    <property type="match status" value="1"/>
</dbReference>
<dbReference type="GO" id="GO:0016757">
    <property type="term" value="F:glycosyltransferase activity"/>
    <property type="evidence" value="ECO:0007669"/>
    <property type="project" value="UniProtKB-KW"/>
</dbReference>
<dbReference type="InterPro" id="IPR041715">
    <property type="entry name" value="HisRS-like_core"/>
</dbReference>
<evidence type="ECO:0000313" key="5">
    <source>
        <dbReference type="EMBL" id="MBM7852301.1"/>
    </source>
</evidence>
<evidence type="ECO:0000259" key="3">
    <source>
        <dbReference type="Pfam" id="PF13393"/>
    </source>
</evidence>
<keyword evidence="4" id="KW-0808">Transferase</keyword>
<name>A0A9W6IWC5_9HYPH</name>
<feature type="binding site" evidence="2">
    <location>
        <position position="308"/>
    </location>
    <ligand>
        <name>L-histidine</name>
        <dbReference type="ChEBI" id="CHEBI:57595"/>
    </ligand>
</feature>
<keyword evidence="1" id="KW-0028">Amino-acid biosynthesis</keyword>
<organism evidence="4 7">
    <name type="scientific">Methylopila capsulata</name>
    <dbReference type="NCBI Taxonomy" id="61654"/>
    <lineage>
        <taxon>Bacteria</taxon>
        <taxon>Pseudomonadati</taxon>
        <taxon>Pseudomonadota</taxon>
        <taxon>Alphaproteobacteria</taxon>
        <taxon>Hyphomicrobiales</taxon>
        <taxon>Methylopilaceae</taxon>
        <taxon>Methylopila</taxon>
    </lineage>
</organism>
<protein>
    <submittedName>
        <fullName evidence="4">ATP phosphoribosyltransferase regulatory subunit</fullName>
    </submittedName>
</protein>
<dbReference type="EMBL" id="JAFBCY010000003">
    <property type="protein sequence ID" value="MBM7852301.1"/>
    <property type="molecule type" value="Genomic_DNA"/>
</dbReference>
<feature type="binding site" evidence="2">
    <location>
        <position position="102"/>
    </location>
    <ligand>
        <name>L-histidine</name>
        <dbReference type="ChEBI" id="CHEBI:57595"/>
    </ligand>
</feature>
<evidence type="ECO:0000313" key="6">
    <source>
        <dbReference type="Proteomes" id="UP000758856"/>
    </source>
</evidence>
<reference evidence="5 6" key="2">
    <citation type="submission" date="2021-01" db="EMBL/GenBank/DDBJ databases">
        <title>Genomic Encyclopedia of Type Strains, Phase IV (KMG-IV): sequencing the most valuable type-strain genomes for metagenomic binning, comparative biology and taxonomic classification.</title>
        <authorList>
            <person name="Goeker M."/>
        </authorList>
    </citation>
    <scope>NUCLEOTIDE SEQUENCE [LARGE SCALE GENOMIC DNA]</scope>
    <source>
        <strain evidence="5 6">DSM 6130</strain>
    </source>
</reference>
<evidence type="ECO:0000313" key="4">
    <source>
        <dbReference type="EMBL" id="GLK56510.1"/>
    </source>
</evidence>
<dbReference type="RefSeq" id="WP_204950710.1">
    <property type="nucleotide sequence ID" value="NZ_BSFF01000003.1"/>
</dbReference>
<sequence>MSPLAPLPPTLLERFEAAGFARAEPQILQPAEPFLHVMGEELRTRMFLTADADGRDLCLRPDFTIPVALQHIAGGDAGRAQSYFYAGPIFRQTRAGPSEIAQAGVESFGRSDALAAETEILALALEAAAALGAPEPSIQLGDLALLDAAVEALEAPSALRRRLKREIAYGETLDALNAPPPARAAHAGLFGALDAAGPDAARAVVEDLLSLAGIATVGGRTPGEIAERFIEQNAARSAARLPAAQRKALQDFLAVDDLARAAEARLGALAREGLAIGPAVEALGRRLDAFADAGLPVDRMRFSTRFGRRLDYYTGLVFELGRPGAPGPLAGGGRYDGLLTALGATRPAPGVGFALWLDRFPGA</sequence>
<keyword evidence="6" id="KW-1185">Reference proteome</keyword>
<keyword evidence="1" id="KW-0368">Histidine biosynthesis</keyword>
<dbReference type="AlphaFoldDB" id="A0A9W6IWC5"/>
<feature type="binding site" evidence="2">
    <location>
        <begin position="312"/>
        <end position="313"/>
    </location>
    <ligand>
        <name>L-histidine</name>
        <dbReference type="ChEBI" id="CHEBI:57595"/>
    </ligand>
</feature>
<dbReference type="Gene3D" id="3.30.930.10">
    <property type="entry name" value="Bira Bifunctional Protein, Domain 2"/>
    <property type="match status" value="2"/>
</dbReference>
<dbReference type="GO" id="GO:0005737">
    <property type="term" value="C:cytoplasm"/>
    <property type="evidence" value="ECO:0007669"/>
    <property type="project" value="InterPro"/>
</dbReference>
<feature type="binding site" evidence="2">
    <location>
        <position position="106"/>
    </location>
    <ligand>
        <name>L-histidine</name>
        <dbReference type="ChEBI" id="CHEBI:57595"/>
    </ligand>
</feature>
<accession>A0A9W6IWC5</accession>
<evidence type="ECO:0000256" key="2">
    <source>
        <dbReference type="PIRSR" id="PIRSR001549-1"/>
    </source>
</evidence>
<dbReference type="GO" id="GO:0000105">
    <property type="term" value="P:L-histidine biosynthetic process"/>
    <property type="evidence" value="ECO:0007669"/>
    <property type="project" value="UniProtKB-KW"/>
</dbReference>
<feature type="domain" description="Class II Histidinyl-tRNA synthetase (HisRS)-like catalytic core" evidence="3">
    <location>
        <begin position="10"/>
        <end position="193"/>
    </location>
</feature>
<feature type="binding site" evidence="2">
    <location>
        <begin position="62"/>
        <end position="64"/>
    </location>
    <ligand>
        <name>L-histidine</name>
        <dbReference type="ChEBI" id="CHEBI:57595"/>
    </ligand>
</feature>
<dbReference type="InterPro" id="IPR045864">
    <property type="entry name" value="aa-tRNA-synth_II/BPL/LPL"/>
</dbReference>
<evidence type="ECO:0000256" key="1">
    <source>
        <dbReference type="ARBA" id="ARBA00023102"/>
    </source>
</evidence>
<comment type="caution">
    <text evidence="4">The sequence shown here is derived from an EMBL/GenBank/DDBJ whole genome shotgun (WGS) entry which is preliminary data.</text>
</comment>
<dbReference type="PANTHER" id="PTHR43707:SF1">
    <property type="entry name" value="HISTIDINE--TRNA LIGASE, MITOCHONDRIAL-RELATED"/>
    <property type="match status" value="1"/>
</dbReference>
<evidence type="ECO:0000313" key="7">
    <source>
        <dbReference type="Proteomes" id="UP001143400"/>
    </source>
</evidence>
<dbReference type="GO" id="GO:0006427">
    <property type="term" value="P:histidyl-tRNA aminoacylation"/>
    <property type="evidence" value="ECO:0007669"/>
    <property type="project" value="TreeGrafter"/>
</dbReference>
<dbReference type="GO" id="GO:0004821">
    <property type="term" value="F:histidine-tRNA ligase activity"/>
    <property type="evidence" value="ECO:0007669"/>
    <property type="project" value="TreeGrafter"/>
</dbReference>
<dbReference type="InterPro" id="IPR004516">
    <property type="entry name" value="HisRS/HisZ"/>
</dbReference>
<dbReference type="PANTHER" id="PTHR43707">
    <property type="entry name" value="HISTIDYL-TRNA SYNTHETASE"/>
    <property type="match status" value="1"/>
</dbReference>
<proteinExistence type="predicted"/>